<feature type="signal peptide" evidence="1">
    <location>
        <begin position="1"/>
        <end position="19"/>
    </location>
</feature>
<protein>
    <submittedName>
        <fullName evidence="2">Uncharacterized protein</fullName>
    </submittedName>
</protein>
<sequence>MSTIPLLCIVLLASVQVQSQFGNFFRGPLKPTFKYTGGLSGNLGANYKFNNGNSLGGHIHGNLKSPGLINGVGLNGSVGRKNWRLHGNINQGWGSNRGGSAGLKGTYNLGKGWRFGGHINHRWGPNSGTGGGISISKTFGKR</sequence>
<feature type="chain" id="PRO_5018090765" evidence="1">
    <location>
        <begin position="20"/>
        <end position="142"/>
    </location>
</feature>
<feature type="non-terminal residue" evidence="2">
    <location>
        <position position="142"/>
    </location>
</feature>
<evidence type="ECO:0000313" key="2">
    <source>
        <dbReference type="EMBL" id="OPL33905.1"/>
    </source>
</evidence>
<evidence type="ECO:0000256" key="1">
    <source>
        <dbReference type="SAM" id="SignalP"/>
    </source>
</evidence>
<accession>A0A3L5TX82</accession>
<feature type="non-terminal residue" evidence="2">
    <location>
        <position position="1"/>
    </location>
</feature>
<dbReference type="SUPFAM" id="SSF56935">
    <property type="entry name" value="Porins"/>
    <property type="match status" value="1"/>
</dbReference>
<keyword evidence="3" id="KW-1185">Reference proteome</keyword>
<keyword evidence="1" id="KW-0732">Signal</keyword>
<name>A0A3L5TX82_MYTGA</name>
<proteinExistence type="predicted"/>
<gene>
    <name evidence="2" type="ORF">AM593_00318</name>
</gene>
<comment type="caution">
    <text evidence="2">The sequence shown here is derived from an EMBL/GenBank/DDBJ whole genome shotgun (WGS) entry which is preliminary data.</text>
</comment>
<organism evidence="2 3">
    <name type="scientific">Mytilus galloprovincialis</name>
    <name type="common">Mediterranean mussel</name>
    <dbReference type="NCBI Taxonomy" id="29158"/>
    <lineage>
        <taxon>Eukaryota</taxon>
        <taxon>Metazoa</taxon>
        <taxon>Spiralia</taxon>
        <taxon>Lophotrochozoa</taxon>
        <taxon>Mollusca</taxon>
        <taxon>Bivalvia</taxon>
        <taxon>Autobranchia</taxon>
        <taxon>Pteriomorphia</taxon>
        <taxon>Mytilida</taxon>
        <taxon>Mytiloidea</taxon>
        <taxon>Mytilidae</taxon>
        <taxon>Mytilinae</taxon>
        <taxon>Mytilus</taxon>
    </lineage>
</organism>
<evidence type="ECO:0000313" key="3">
    <source>
        <dbReference type="Proteomes" id="UP000266721"/>
    </source>
</evidence>
<reference evidence="2 3" key="1">
    <citation type="journal article" date="2016" name="PLoS ONE">
        <title>A First Insight into the Genome of the Filter-Feeder Mussel Mytilus galloprovincialis.</title>
        <authorList>
            <person name="Murgarella M."/>
            <person name="Puiu D."/>
            <person name="Novoa B."/>
            <person name="Figueras A."/>
            <person name="Posada D."/>
            <person name="Canchaya C."/>
        </authorList>
    </citation>
    <scope>NUCLEOTIDE SEQUENCE [LARGE SCALE GENOMIC DNA]</scope>
    <source>
        <tissue evidence="2">Muscle</tissue>
    </source>
</reference>
<dbReference type="Proteomes" id="UP000266721">
    <property type="component" value="Unassembled WGS sequence"/>
</dbReference>
<dbReference type="AlphaFoldDB" id="A0A3L5TX82"/>
<dbReference type="EMBL" id="KV581165">
    <property type="protein sequence ID" value="OPL33905.1"/>
    <property type="molecule type" value="Genomic_DNA"/>
</dbReference>